<dbReference type="Gene3D" id="3.40.630.150">
    <property type="entry name" value="Malonyl-CoA decarboxylase, catalytic domain"/>
    <property type="match status" value="1"/>
</dbReference>
<feature type="domain" description="Malonyl-CoA decarboxylase C-terminal" evidence="2">
    <location>
        <begin position="213"/>
        <end position="493"/>
    </location>
</feature>
<dbReference type="FunFam" id="3.40.630.150:FF:000001">
    <property type="entry name" value="Malonyl-CoA decarboxylase, mitochondrial"/>
    <property type="match status" value="1"/>
</dbReference>
<accession>A0A8K0P6L1</accession>
<dbReference type="GO" id="GO:0050080">
    <property type="term" value="F:malonyl-CoA decarboxylase activity"/>
    <property type="evidence" value="ECO:0007669"/>
    <property type="project" value="InterPro"/>
</dbReference>
<feature type="compositionally biased region" description="Acidic residues" evidence="1">
    <location>
        <begin position="25"/>
        <end position="52"/>
    </location>
</feature>
<dbReference type="OrthoDB" id="426718at2759"/>
<evidence type="ECO:0000259" key="3">
    <source>
        <dbReference type="Pfam" id="PF17408"/>
    </source>
</evidence>
<feature type="domain" description="Malonyl-CoA decarboxylase N-terminal" evidence="3">
    <location>
        <begin position="115"/>
        <end position="210"/>
    </location>
</feature>
<evidence type="ECO:0008006" key="6">
    <source>
        <dbReference type="Google" id="ProtNLM"/>
    </source>
</evidence>
<dbReference type="GO" id="GO:2001294">
    <property type="term" value="P:malonyl-CoA catabolic process"/>
    <property type="evidence" value="ECO:0007669"/>
    <property type="project" value="TreeGrafter"/>
</dbReference>
<dbReference type="InterPro" id="IPR007956">
    <property type="entry name" value="Malonyl_CoA_deC_C"/>
</dbReference>
<dbReference type="GO" id="GO:0006633">
    <property type="term" value="P:fatty acid biosynthetic process"/>
    <property type="evidence" value="ECO:0007669"/>
    <property type="project" value="InterPro"/>
</dbReference>
<name>A0A8K0P6L1_LADFU</name>
<dbReference type="EMBL" id="KZ308648">
    <property type="protein sequence ID" value="KAG8232759.1"/>
    <property type="molecule type" value="Genomic_DNA"/>
</dbReference>
<keyword evidence="5" id="KW-1185">Reference proteome</keyword>
<evidence type="ECO:0000313" key="4">
    <source>
        <dbReference type="EMBL" id="KAG8232759.1"/>
    </source>
</evidence>
<feature type="region of interest" description="Disordered" evidence="1">
    <location>
        <begin position="19"/>
        <end position="60"/>
    </location>
</feature>
<dbReference type="GO" id="GO:0005759">
    <property type="term" value="C:mitochondrial matrix"/>
    <property type="evidence" value="ECO:0007669"/>
    <property type="project" value="TreeGrafter"/>
</dbReference>
<sequence>MENMSSRRSMIDLERTLSRITTIAEDPEDGSEEKENDNVVEESSEIEEEINDEPSSTAEDEERIKELLQKVMSFKRSNVSNWVIEEKIKELEKKYKKLFPNHKSSFLRVLAHDYAVNHDEAREAAKLLVNGKDLDEKQVLQYEDNLKNIITPNYNWFFHHVGRLDKGVKFLVDLRTDVLDTLSTIDVNDLAKPYLTQLNSNLRDLLALWFSVGFLSLERVTWASSCDMLQKISDYEAVHPMRNWTELKRRVGPNRRCFVYTHGSMPGEPIVVLHTALTDEIPSTLRTVVTPASTSRMSVDASAGMGAHHQADNLVHTKAAIFYSITSTQKGLQGIELGTYLIKRVVSELQSEFPHMKKFSSLSPIPKFRQWLLDKIKNLSEGDETDLFTVDEINLLRKEMEKSHPGDSWNAFKEIFNNNSWALDALLLMLLETPLMRLCARYLYLEKKRGAALDPVANFHLRNGAMMWRLNWKADMTSRGLDSSFGIMVNYRYFLDNAEKHSRMYLEDREIACSDQVRHLAKLASDLTAKTPKQET</sequence>
<dbReference type="PANTHER" id="PTHR28641:SF1">
    <property type="entry name" value="MALONYL-COA DECARBOXYLASE, MITOCHONDRIAL"/>
    <property type="match status" value="1"/>
</dbReference>
<dbReference type="Pfam" id="PF17408">
    <property type="entry name" value="MCD_N"/>
    <property type="match status" value="1"/>
</dbReference>
<dbReference type="Proteomes" id="UP000792457">
    <property type="component" value="Unassembled WGS sequence"/>
</dbReference>
<evidence type="ECO:0000313" key="5">
    <source>
        <dbReference type="Proteomes" id="UP000792457"/>
    </source>
</evidence>
<dbReference type="GO" id="GO:0006085">
    <property type="term" value="P:acetyl-CoA biosynthetic process"/>
    <property type="evidence" value="ECO:0007669"/>
    <property type="project" value="TreeGrafter"/>
</dbReference>
<dbReference type="InterPro" id="IPR035372">
    <property type="entry name" value="MCD_N"/>
</dbReference>
<proteinExistence type="predicted"/>
<reference evidence="4" key="2">
    <citation type="submission" date="2017-10" db="EMBL/GenBank/DDBJ databases">
        <title>Ladona fulva Genome sequencing and assembly.</title>
        <authorList>
            <person name="Murali S."/>
            <person name="Richards S."/>
            <person name="Bandaranaike D."/>
            <person name="Bellair M."/>
            <person name="Blankenburg K."/>
            <person name="Chao H."/>
            <person name="Dinh H."/>
            <person name="Doddapaneni H."/>
            <person name="Dugan-Rocha S."/>
            <person name="Elkadiri S."/>
            <person name="Gnanaolivu R."/>
            <person name="Hernandez B."/>
            <person name="Skinner E."/>
            <person name="Javaid M."/>
            <person name="Lee S."/>
            <person name="Li M."/>
            <person name="Ming W."/>
            <person name="Munidasa M."/>
            <person name="Muniz J."/>
            <person name="Nguyen L."/>
            <person name="Hughes D."/>
            <person name="Osuji N."/>
            <person name="Pu L.-L."/>
            <person name="Puazo M."/>
            <person name="Qu C."/>
            <person name="Quiroz J."/>
            <person name="Raj R."/>
            <person name="Weissenberger G."/>
            <person name="Xin Y."/>
            <person name="Zou X."/>
            <person name="Han Y."/>
            <person name="Worley K."/>
            <person name="Muzny D."/>
            <person name="Gibbs R."/>
        </authorList>
    </citation>
    <scope>NUCLEOTIDE SEQUENCE</scope>
    <source>
        <strain evidence="4">Sampled in the wild</strain>
    </source>
</reference>
<dbReference type="InterPro" id="IPR042303">
    <property type="entry name" value="Malonyl_CoA_deC_C_sf"/>
</dbReference>
<reference evidence="4" key="1">
    <citation type="submission" date="2013-04" db="EMBL/GenBank/DDBJ databases">
        <authorList>
            <person name="Qu J."/>
            <person name="Murali S.C."/>
            <person name="Bandaranaike D."/>
            <person name="Bellair M."/>
            <person name="Blankenburg K."/>
            <person name="Chao H."/>
            <person name="Dinh H."/>
            <person name="Doddapaneni H."/>
            <person name="Downs B."/>
            <person name="Dugan-Rocha S."/>
            <person name="Elkadiri S."/>
            <person name="Gnanaolivu R.D."/>
            <person name="Hernandez B."/>
            <person name="Javaid M."/>
            <person name="Jayaseelan J.C."/>
            <person name="Lee S."/>
            <person name="Li M."/>
            <person name="Ming W."/>
            <person name="Munidasa M."/>
            <person name="Muniz J."/>
            <person name="Nguyen L."/>
            <person name="Ongeri F."/>
            <person name="Osuji N."/>
            <person name="Pu L.-L."/>
            <person name="Puazo M."/>
            <person name="Qu C."/>
            <person name="Quiroz J."/>
            <person name="Raj R."/>
            <person name="Weissenberger G."/>
            <person name="Xin Y."/>
            <person name="Zou X."/>
            <person name="Han Y."/>
            <person name="Richards S."/>
            <person name="Worley K."/>
            <person name="Muzny D."/>
            <person name="Gibbs R."/>
        </authorList>
    </citation>
    <scope>NUCLEOTIDE SEQUENCE</scope>
    <source>
        <strain evidence="4">Sampled in the wild</strain>
    </source>
</reference>
<evidence type="ECO:0000256" key="1">
    <source>
        <dbReference type="SAM" id="MobiDB-lite"/>
    </source>
</evidence>
<dbReference type="Pfam" id="PF05292">
    <property type="entry name" value="MCD"/>
    <property type="match status" value="1"/>
</dbReference>
<protein>
    <recommendedName>
        <fullName evidence="6">Malonyl-CoA decarboxylase</fullName>
    </recommendedName>
</protein>
<dbReference type="PANTHER" id="PTHR28641">
    <property type="match status" value="1"/>
</dbReference>
<evidence type="ECO:0000259" key="2">
    <source>
        <dbReference type="Pfam" id="PF05292"/>
    </source>
</evidence>
<dbReference type="InterPro" id="IPR038917">
    <property type="entry name" value="Malonyl_CoA_deC"/>
</dbReference>
<comment type="caution">
    <text evidence="4">The sequence shown here is derived from an EMBL/GenBank/DDBJ whole genome shotgun (WGS) entry which is preliminary data.</text>
</comment>
<gene>
    <name evidence="4" type="ORF">J437_LFUL013004</name>
</gene>
<dbReference type="Gene3D" id="1.20.140.90">
    <property type="entry name" value="Malonyl-CoA decarboxylase, oligemerization domain"/>
    <property type="match status" value="1"/>
</dbReference>
<dbReference type="GO" id="GO:0005782">
    <property type="term" value="C:peroxisomal matrix"/>
    <property type="evidence" value="ECO:0007669"/>
    <property type="project" value="TreeGrafter"/>
</dbReference>
<dbReference type="AlphaFoldDB" id="A0A8K0P6L1"/>
<organism evidence="4 5">
    <name type="scientific">Ladona fulva</name>
    <name type="common">Scarce chaser dragonfly</name>
    <name type="synonym">Libellula fulva</name>
    <dbReference type="NCBI Taxonomy" id="123851"/>
    <lineage>
        <taxon>Eukaryota</taxon>
        <taxon>Metazoa</taxon>
        <taxon>Ecdysozoa</taxon>
        <taxon>Arthropoda</taxon>
        <taxon>Hexapoda</taxon>
        <taxon>Insecta</taxon>
        <taxon>Pterygota</taxon>
        <taxon>Palaeoptera</taxon>
        <taxon>Odonata</taxon>
        <taxon>Epiprocta</taxon>
        <taxon>Anisoptera</taxon>
        <taxon>Libelluloidea</taxon>
        <taxon>Libellulidae</taxon>
        <taxon>Ladona</taxon>
    </lineage>
</organism>
<dbReference type="InterPro" id="IPR038351">
    <property type="entry name" value="MCD_N_sf"/>
</dbReference>